<proteinExistence type="predicted"/>
<dbReference type="KEGG" id="eus:EUTSA_v10005392mg"/>
<protein>
    <submittedName>
        <fullName evidence="1">Uncharacterized protein</fullName>
    </submittedName>
</protein>
<accession>V4K4Y6</accession>
<organism evidence="1 2">
    <name type="scientific">Eutrema salsugineum</name>
    <name type="common">Saltwater cress</name>
    <name type="synonym">Sisymbrium salsugineum</name>
    <dbReference type="NCBI Taxonomy" id="72664"/>
    <lineage>
        <taxon>Eukaryota</taxon>
        <taxon>Viridiplantae</taxon>
        <taxon>Streptophyta</taxon>
        <taxon>Embryophyta</taxon>
        <taxon>Tracheophyta</taxon>
        <taxon>Spermatophyta</taxon>
        <taxon>Magnoliopsida</taxon>
        <taxon>eudicotyledons</taxon>
        <taxon>Gunneridae</taxon>
        <taxon>Pentapetalae</taxon>
        <taxon>rosids</taxon>
        <taxon>malvids</taxon>
        <taxon>Brassicales</taxon>
        <taxon>Brassicaceae</taxon>
        <taxon>Eutremeae</taxon>
        <taxon>Eutrema</taxon>
    </lineage>
</organism>
<reference evidence="1 2" key="1">
    <citation type="journal article" date="2013" name="Front. Plant Sci.">
        <title>The Reference Genome of the Halophytic Plant Eutrema salsugineum.</title>
        <authorList>
            <person name="Yang R."/>
            <person name="Jarvis D.E."/>
            <person name="Chen H."/>
            <person name="Beilstein M.A."/>
            <person name="Grimwood J."/>
            <person name="Jenkins J."/>
            <person name="Shu S."/>
            <person name="Prochnik S."/>
            <person name="Xin M."/>
            <person name="Ma C."/>
            <person name="Schmutz J."/>
            <person name="Wing R.A."/>
            <person name="Mitchell-Olds T."/>
            <person name="Schumaker K.S."/>
            <person name="Wang X."/>
        </authorList>
    </citation>
    <scope>NUCLEOTIDE SEQUENCE [LARGE SCALE GENOMIC DNA]</scope>
</reference>
<keyword evidence="2" id="KW-1185">Reference proteome</keyword>
<dbReference type="AlphaFoldDB" id="V4K4Y6"/>
<dbReference type="EMBL" id="KI517748">
    <property type="protein sequence ID" value="ESQ32585.1"/>
    <property type="molecule type" value="Genomic_DNA"/>
</dbReference>
<dbReference type="Proteomes" id="UP000030689">
    <property type="component" value="Unassembled WGS sequence"/>
</dbReference>
<name>V4K4Y6_EUTSA</name>
<evidence type="ECO:0000313" key="1">
    <source>
        <dbReference type="EMBL" id="ESQ32585.1"/>
    </source>
</evidence>
<evidence type="ECO:0000313" key="2">
    <source>
        <dbReference type="Proteomes" id="UP000030689"/>
    </source>
</evidence>
<gene>
    <name evidence="1" type="ORF">EUTSA_v10005392mg</name>
</gene>
<dbReference type="Gramene" id="ESQ32585">
    <property type="protein sequence ID" value="ESQ32585"/>
    <property type="gene ID" value="EUTSA_v10005392mg"/>
</dbReference>
<sequence length="99" mass="12064">MRKRLHIYKNNTFTNTYIIEVIEFKLQTIKRKLEKDDFKSFALSTLYKCTYNLEIYKYFFDEFLSHTFFFIGFLLHPTVEDSRCLTFTREFLHPLGLLA</sequence>